<feature type="region of interest" description="Disordered" evidence="1">
    <location>
        <begin position="99"/>
        <end position="133"/>
    </location>
</feature>
<dbReference type="AlphaFoldDB" id="A0A4Z2FRW9"/>
<name>A0A4Z2FRW9_9TELE</name>
<evidence type="ECO:0000313" key="3">
    <source>
        <dbReference type="Proteomes" id="UP000314294"/>
    </source>
</evidence>
<feature type="compositionally biased region" description="Basic and acidic residues" evidence="1">
    <location>
        <begin position="109"/>
        <end position="119"/>
    </location>
</feature>
<dbReference type="Proteomes" id="UP000314294">
    <property type="component" value="Unassembled WGS sequence"/>
</dbReference>
<protein>
    <submittedName>
        <fullName evidence="2">Uncharacterized protein</fullName>
    </submittedName>
</protein>
<comment type="caution">
    <text evidence="2">The sequence shown here is derived from an EMBL/GenBank/DDBJ whole genome shotgun (WGS) entry which is preliminary data.</text>
</comment>
<proteinExistence type="predicted"/>
<evidence type="ECO:0000313" key="2">
    <source>
        <dbReference type="EMBL" id="TNN43898.1"/>
    </source>
</evidence>
<evidence type="ECO:0000256" key="1">
    <source>
        <dbReference type="SAM" id="MobiDB-lite"/>
    </source>
</evidence>
<gene>
    <name evidence="2" type="ORF">EYF80_045920</name>
</gene>
<sequence>MAAMLKSVDRAGALRGQDTLAQSFGLSSPPETCSLTGVHQMLQAAFTDPLHETQCPLGGGRLKDVTSSRLSVGVTLSLGGEVAPASKETLSAFSRRPYPQIDGFRAQPRPREGRSDCAEIRALPTAASESIRS</sequence>
<dbReference type="EMBL" id="SRLO01000939">
    <property type="protein sequence ID" value="TNN43898.1"/>
    <property type="molecule type" value="Genomic_DNA"/>
</dbReference>
<organism evidence="2 3">
    <name type="scientific">Liparis tanakae</name>
    <name type="common">Tanaka's snailfish</name>
    <dbReference type="NCBI Taxonomy" id="230148"/>
    <lineage>
        <taxon>Eukaryota</taxon>
        <taxon>Metazoa</taxon>
        <taxon>Chordata</taxon>
        <taxon>Craniata</taxon>
        <taxon>Vertebrata</taxon>
        <taxon>Euteleostomi</taxon>
        <taxon>Actinopterygii</taxon>
        <taxon>Neopterygii</taxon>
        <taxon>Teleostei</taxon>
        <taxon>Neoteleostei</taxon>
        <taxon>Acanthomorphata</taxon>
        <taxon>Eupercaria</taxon>
        <taxon>Perciformes</taxon>
        <taxon>Cottioidei</taxon>
        <taxon>Cottales</taxon>
        <taxon>Liparidae</taxon>
        <taxon>Liparis</taxon>
    </lineage>
</organism>
<reference evidence="2 3" key="1">
    <citation type="submission" date="2019-03" db="EMBL/GenBank/DDBJ databases">
        <title>First draft genome of Liparis tanakae, snailfish: a comprehensive survey of snailfish specific genes.</title>
        <authorList>
            <person name="Kim W."/>
            <person name="Song I."/>
            <person name="Jeong J.-H."/>
            <person name="Kim D."/>
            <person name="Kim S."/>
            <person name="Ryu S."/>
            <person name="Song J.Y."/>
            <person name="Lee S.K."/>
        </authorList>
    </citation>
    <scope>NUCLEOTIDE SEQUENCE [LARGE SCALE GENOMIC DNA]</scope>
    <source>
        <tissue evidence="2">Muscle</tissue>
    </source>
</reference>
<keyword evidence="3" id="KW-1185">Reference proteome</keyword>
<accession>A0A4Z2FRW9</accession>